<evidence type="ECO:0000313" key="8">
    <source>
        <dbReference type="RefSeq" id="XP_031431540.2"/>
    </source>
</evidence>
<dbReference type="PANTHER" id="PTHR13059:SF13">
    <property type="entry name" value="PROTEIN CAPICUA HOMOLOG"/>
    <property type="match status" value="1"/>
</dbReference>
<keyword evidence="1" id="KW-0597">Phosphoprotein</keyword>
<feature type="region of interest" description="Disordered" evidence="6">
    <location>
        <begin position="59"/>
        <end position="100"/>
    </location>
</feature>
<dbReference type="Proteomes" id="UP000515152">
    <property type="component" value="Chromosome 11"/>
</dbReference>
<feature type="compositionally biased region" description="Polar residues" evidence="6">
    <location>
        <begin position="131"/>
        <end position="143"/>
    </location>
</feature>
<sequence length="478" mass="50766">MAAQQRYRKGDVVCTPAGVRKKFNGKQWRRLCSQDRCMKESQRRGYCSRHLSLRSREMEAGAGAGTGTGGTATPSDTRGSRASSELEWEETSSRDSSEGGRSLRLLLPQDWSSRFDLEECEAASMLVSLGSPRSSATPSFSPVSNQSPFSPAPSPSPSPLFGFRPAHFSPITPAPLPPAARRPRQPSAPPRAAAECERPPSSSSQPHLLTFSVPISPTGMPSDAPPVPPPLNQDSRDTEPRPRSQTTPSCPVPSVSGSRQGPPASHQALWDSPVIVRNPETPLANFTEPPLVRPGPVPNSSHIDSNHTSSQPGLGQLQVPVPINAADVTKGAVLIQSPGPTLVLVSSPSLPGSAPSDLTDQSGTTLTCISMATANHGVLQQPVPCHPSPTALLPLLLPAPRKDIIMGRPGTGSCLMTEEQLYSGSCLMTEEQLYSGSCLMTEEQLYSGSCLMTEEQLYSGSCLITEEQLYSGSCLMIG</sequence>
<feature type="compositionally biased region" description="Polar residues" evidence="6">
    <location>
        <begin position="243"/>
        <end position="259"/>
    </location>
</feature>
<gene>
    <name evidence="8" type="primary">LOC116222294</name>
</gene>
<proteinExistence type="predicted"/>
<dbReference type="PANTHER" id="PTHR13059">
    <property type="entry name" value="HMG-BOX TRANSCRIPTION FACTOR BBX"/>
    <property type="match status" value="1"/>
</dbReference>
<dbReference type="KEGG" id="char:116222294"/>
<dbReference type="GO" id="GO:0000977">
    <property type="term" value="F:RNA polymerase II transcription regulatory region sequence-specific DNA binding"/>
    <property type="evidence" value="ECO:0007669"/>
    <property type="project" value="TreeGrafter"/>
</dbReference>
<evidence type="ECO:0000256" key="2">
    <source>
        <dbReference type="ARBA" id="ARBA00023015"/>
    </source>
</evidence>
<organism evidence="7 8">
    <name type="scientific">Clupea harengus</name>
    <name type="common">Atlantic herring</name>
    <dbReference type="NCBI Taxonomy" id="7950"/>
    <lineage>
        <taxon>Eukaryota</taxon>
        <taxon>Metazoa</taxon>
        <taxon>Chordata</taxon>
        <taxon>Craniata</taxon>
        <taxon>Vertebrata</taxon>
        <taxon>Euteleostomi</taxon>
        <taxon>Actinopterygii</taxon>
        <taxon>Neopterygii</taxon>
        <taxon>Teleostei</taxon>
        <taxon>Clupei</taxon>
        <taxon>Clupeiformes</taxon>
        <taxon>Clupeoidei</taxon>
        <taxon>Clupeidae</taxon>
        <taxon>Clupea</taxon>
    </lineage>
</organism>
<accession>A0A6P8G8L0</accession>
<evidence type="ECO:0000313" key="7">
    <source>
        <dbReference type="Proteomes" id="UP000515152"/>
    </source>
</evidence>
<evidence type="ECO:0000256" key="3">
    <source>
        <dbReference type="ARBA" id="ARBA00023125"/>
    </source>
</evidence>
<name>A0A6P8G8L0_CLUHA</name>
<feature type="compositionally biased region" description="Polar residues" evidence="6">
    <location>
        <begin position="74"/>
        <end position="83"/>
    </location>
</feature>
<dbReference type="RefSeq" id="XP_031431540.2">
    <property type="nucleotide sequence ID" value="XM_031575680.2"/>
</dbReference>
<keyword evidence="5" id="KW-0539">Nucleus</keyword>
<feature type="region of interest" description="Disordered" evidence="6">
    <location>
        <begin position="130"/>
        <end position="272"/>
    </location>
</feature>
<keyword evidence="3" id="KW-0238">DNA-binding</keyword>
<dbReference type="GO" id="GO:0000981">
    <property type="term" value="F:DNA-binding transcription factor activity, RNA polymerase II-specific"/>
    <property type="evidence" value="ECO:0007669"/>
    <property type="project" value="TreeGrafter"/>
</dbReference>
<dbReference type="OrthoDB" id="10051111at2759"/>
<dbReference type="GeneID" id="116222294"/>
<evidence type="ECO:0000256" key="5">
    <source>
        <dbReference type="ARBA" id="ARBA00023242"/>
    </source>
</evidence>
<keyword evidence="4" id="KW-0804">Transcription</keyword>
<keyword evidence="2" id="KW-0805">Transcription regulation</keyword>
<evidence type="ECO:0000256" key="4">
    <source>
        <dbReference type="ARBA" id="ARBA00023163"/>
    </source>
</evidence>
<evidence type="ECO:0000256" key="1">
    <source>
        <dbReference type="ARBA" id="ARBA00022553"/>
    </source>
</evidence>
<protein>
    <submittedName>
        <fullName evidence="8">Protein capicua homolog</fullName>
    </submittedName>
</protein>
<dbReference type="AlphaFoldDB" id="A0A6P8G8L0"/>
<dbReference type="InterPro" id="IPR052412">
    <property type="entry name" value="CC-Dev_Transcription_Reg"/>
</dbReference>
<evidence type="ECO:0000256" key="6">
    <source>
        <dbReference type="SAM" id="MobiDB-lite"/>
    </source>
</evidence>
<reference evidence="8" key="1">
    <citation type="submission" date="2025-08" db="UniProtKB">
        <authorList>
            <consortium name="RefSeq"/>
        </authorList>
    </citation>
    <scope>IDENTIFICATION</scope>
</reference>
<feature type="region of interest" description="Disordered" evidence="6">
    <location>
        <begin position="287"/>
        <end position="312"/>
    </location>
</feature>
<dbReference type="GO" id="GO:0005634">
    <property type="term" value="C:nucleus"/>
    <property type="evidence" value="ECO:0007669"/>
    <property type="project" value="TreeGrafter"/>
</dbReference>
<feature type="compositionally biased region" description="Polar residues" evidence="6">
    <location>
        <begin position="298"/>
        <end position="312"/>
    </location>
</feature>
<keyword evidence="7" id="KW-1185">Reference proteome</keyword>